<proteinExistence type="predicted"/>
<organism evidence="5 6">
    <name type="scientific">Riccia fluitans</name>
    <dbReference type="NCBI Taxonomy" id="41844"/>
    <lineage>
        <taxon>Eukaryota</taxon>
        <taxon>Viridiplantae</taxon>
        <taxon>Streptophyta</taxon>
        <taxon>Embryophyta</taxon>
        <taxon>Marchantiophyta</taxon>
        <taxon>Marchantiopsida</taxon>
        <taxon>Marchantiidae</taxon>
        <taxon>Marchantiales</taxon>
        <taxon>Ricciaceae</taxon>
        <taxon>Riccia</taxon>
    </lineage>
</organism>
<feature type="region of interest" description="Disordered" evidence="4">
    <location>
        <begin position="38"/>
        <end position="180"/>
    </location>
</feature>
<evidence type="ECO:0000256" key="4">
    <source>
        <dbReference type="SAM" id="MobiDB-lite"/>
    </source>
</evidence>
<dbReference type="InterPro" id="IPR028211">
    <property type="entry name" value="Ntr2"/>
</dbReference>
<dbReference type="PANTHER" id="PTHR12214">
    <property type="entry name" value="GC-RICH SEQUENCE DNA-BINDING FACTOR"/>
    <property type="match status" value="1"/>
</dbReference>
<evidence type="ECO:0000256" key="1">
    <source>
        <dbReference type="ARBA" id="ARBA00004123"/>
    </source>
</evidence>
<accession>A0ABD1XN94</accession>
<feature type="coiled-coil region" evidence="3">
    <location>
        <begin position="389"/>
        <end position="423"/>
    </location>
</feature>
<reference evidence="5 6" key="1">
    <citation type="submission" date="2024-09" db="EMBL/GenBank/DDBJ databases">
        <title>Chromosome-scale assembly of Riccia fluitans.</title>
        <authorList>
            <person name="Paukszto L."/>
            <person name="Sawicki J."/>
            <person name="Karawczyk K."/>
            <person name="Piernik-Szablinska J."/>
            <person name="Szczecinska M."/>
            <person name="Mazdziarz M."/>
        </authorList>
    </citation>
    <scope>NUCLEOTIDE SEQUENCE [LARGE SCALE GENOMIC DNA]</scope>
    <source>
        <strain evidence="5">Rf_01</strain>
        <tissue evidence="5">Aerial parts of the thallus</tissue>
    </source>
</reference>
<name>A0ABD1XN94_9MARC</name>
<dbReference type="GO" id="GO:0005634">
    <property type="term" value="C:nucleus"/>
    <property type="evidence" value="ECO:0007669"/>
    <property type="project" value="UniProtKB-SubCell"/>
</dbReference>
<dbReference type="InterPro" id="IPR012890">
    <property type="entry name" value="GCFC2-like"/>
</dbReference>
<dbReference type="Proteomes" id="UP001605036">
    <property type="component" value="Unassembled WGS sequence"/>
</dbReference>
<keyword evidence="3" id="KW-0175">Coiled coil</keyword>
<protein>
    <submittedName>
        <fullName evidence="5">Uncharacterized protein</fullName>
    </submittedName>
</protein>
<sequence length="434" mass="47390">MRPKWYQIRRKLCSEEQGLRLKRQAFAVLNVTEYVDSASRTMKARKFRRRADEVEEDAEESEKTTIKAPTDKLSKEKEKAKSTPPTKTTGPLLSFAEDEEYAGDRETKGSSSSGRSASKKEKSKPRPGSKSGNGSLLSFGGEDEEKVGNGISAQKIRKKSSGLGLGHGSSQRFGFGRDKSAAGLSLPSNMQAQVGEYTKENGAESGGITHIPDAAAIAAAKAMRERARQAQSAPDYISLAPGDGIELRSRLCDSGLVREHDDAVEGEEDDSSADEGEIQGRLAFMGEKITDPKNRTGVFEATEEMASEERPVLEPRDEDEEDEERRWEEEQLRKGYGKRVEEAPPRSTAAAPAGPSQAQVPAYITAVQPVVPSCGVRGFGRSLEGLSIAQQAEAAMRSLQESVQRLRETHSRTQNDLHRAQENLASTVQNVTSF</sequence>
<comment type="subcellular location">
    <subcellularLocation>
        <location evidence="1">Nucleus</location>
    </subcellularLocation>
</comment>
<dbReference type="AlphaFoldDB" id="A0ABD1XN94"/>
<gene>
    <name evidence="5" type="ORF">R1flu_028761</name>
</gene>
<keyword evidence="2" id="KW-0539">Nucleus</keyword>
<feature type="compositionally biased region" description="Acidic residues" evidence="4">
    <location>
        <begin position="264"/>
        <end position="277"/>
    </location>
</feature>
<feature type="compositionally biased region" description="Basic and acidic residues" evidence="4">
    <location>
        <begin position="324"/>
        <end position="344"/>
    </location>
</feature>
<evidence type="ECO:0000256" key="3">
    <source>
        <dbReference type="SAM" id="Coils"/>
    </source>
</evidence>
<dbReference type="EMBL" id="JBHFFA010000008">
    <property type="protein sequence ID" value="KAL2610188.1"/>
    <property type="molecule type" value="Genomic_DNA"/>
</dbReference>
<feature type="compositionally biased region" description="Basic and acidic residues" evidence="4">
    <location>
        <begin position="61"/>
        <end position="81"/>
    </location>
</feature>
<dbReference type="Pfam" id="PF15458">
    <property type="entry name" value="NTR2"/>
    <property type="match status" value="1"/>
</dbReference>
<feature type="region of interest" description="Disordered" evidence="4">
    <location>
        <begin position="258"/>
        <end position="356"/>
    </location>
</feature>
<keyword evidence="6" id="KW-1185">Reference proteome</keyword>
<evidence type="ECO:0000313" key="5">
    <source>
        <dbReference type="EMBL" id="KAL2610188.1"/>
    </source>
</evidence>
<evidence type="ECO:0000256" key="2">
    <source>
        <dbReference type="ARBA" id="ARBA00023242"/>
    </source>
</evidence>
<evidence type="ECO:0000313" key="6">
    <source>
        <dbReference type="Proteomes" id="UP001605036"/>
    </source>
</evidence>
<dbReference type="PANTHER" id="PTHR12214:SF0">
    <property type="entry name" value="LD29489P"/>
    <property type="match status" value="1"/>
</dbReference>
<comment type="caution">
    <text evidence="5">The sequence shown here is derived from an EMBL/GenBank/DDBJ whole genome shotgun (WGS) entry which is preliminary data.</text>
</comment>